<evidence type="ECO:0000313" key="12">
    <source>
        <dbReference type="EMBL" id="KAG2640534.1"/>
    </source>
</evidence>
<feature type="signal peptide" evidence="8">
    <location>
        <begin position="1"/>
        <end position="28"/>
    </location>
</feature>
<proteinExistence type="inferred from homology"/>
<evidence type="ECO:0000259" key="11">
    <source>
        <dbReference type="Pfam" id="PF17766"/>
    </source>
</evidence>
<evidence type="ECO:0000256" key="6">
    <source>
        <dbReference type="PIRSR" id="PIRSR615500-1"/>
    </source>
</evidence>
<dbReference type="PRINTS" id="PR00723">
    <property type="entry name" value="SUBTILISIN"/>
</dbReference>
<dbReference type="Proteomes" id="UP000823388">
    <property type="component" value="Chromosome 2K"/>
</dbReference>
<dbReference type="InterPro" id="IPR045051">
    <property type="entry name" value="SBT"/>
</dbReference>
<dbReference type="Gene3D" id="3.30.70.80">
    <property type="entry name" value="Peptidase S8 propeptide/proteinase inhibitor I9"/>
    <property type="match status" value="1"/>
</dbReference>
<dbReference type="EMBL" id="CM029039">
    <property type="protein sequence ID" value="KAG2640534.1"/>
    <property type="molecule type" value="Genomic_DNA"/>
</dbReference>
<dbReference type="InterPro" id="IPR034197">
    <property type="entry name" value="Peptidases_S8_3"/>
</dbReference>
<feature type="domain" description="Subtilisin-like protease fibronectin type-III" evidence="11">
    <location>
        <begin position="639"/>
        <end position="732"/>
    </location>
</feature>
<dbReference type="InterPro" id="IPR015500">
    <property type="entry name" value="Peptidase_S8_subtilisin-rel"/>
</dbReference>
<evidence type="ECO:0000256" key="4">
    <source>
        <dbReference type="ARBA" id="ARBA00022801"/>
    </source>
</evidence>
<evidence type="ECO:0000259" key="9">
    <source>
        <dbReference type="Pfam" id="PF00082"/>
    </source>
</evidence>
<dbReference type="InterPro" id="IPR037045">
    <property type="entry name" value="S8pro/Inhibitor_I9_sf"/>
</dbReference>
<feature type="chain" id="PRO_5035718910" evidence="8">
    <location>
        <begin position="29"/>
        <end position="745"/>
    </location>
</feature>
<dbReference type="InterPro" id="IPR010259">
    <property type="entry name" value="S8pro/Inhibitor_I9"/>
</dbReference>
<dbReference type="AlphaFoldDB" id="A0A8T0W5C1"/>
<organism evidence="12 13">
    <name type="scientific">Panicum virgatum</name>
    <name type="common">Blackwell switchgrass</name>
    <dbReference type="NCBI Taxonomy" id="38727"/>
    <lineage>
        <taxon>Eukaryota</taxon>
        <taxon>Viridiplantae</taxon>
        <taxon>Streptophyta</taxon>
        <taxon>Embryophyta</taxon>
        <taxon>Tracheophyta</taxon>
        <taxon>Spermatophyta</taxon>
        <taxon>Magnoliopsida</taxon>
        <taxon>Liliopsida</taxon>
        <taxon>Poales</taxon>
        <taxon>Poaceae</taxon>
        <taxon>PACMAD clade</taxon>
        <taxon>Panicoideae</taxon>
        <taxon>Panicodae</taxon>
        <taxon>Paniceae</taxon>
        <taxon>Panicinae</taxon>
        <taxon>Panicum</taxon>
        <taxon>Panicum sect. Hiantes</taxon>
    </lineage>
</organism>
<dbReference type="GO" id="GO:0006508">
    <property type="term" value="P:proteolysis"/>
    <property type="evidence" value="ECO:0007669"/>
    <property type="project" value="UniProtKB-KW"/>
</dbReference>
<keyword evidence="3 8" id="KW-0732">Signal</keyword>
<feature type="active site" description="Charge relay system" evidence="6 7">
    <location>
        <position position="215"/>
    </location>
</feature>
<evidence type="ECO:0000256" key="8">
    <source>
        <dbReference type="SAM" id="SignalP"/>
    </source>
</evidence>
<evidence type="ECO:0000256" key="3">
    <source>
        <dbReference type="ARBA" id="ARBA00022729"/>
    </source>
</evidence>
<dbReference type="Gene3D" id="3.40.50.200">
    <property type="entry name" value="Peptidase S8/S53 domain"/>
    <property type="match status" value="1"/>
</dbReference>
<feature type="active site" description="Charge relay system" evidence="6 7">
    <location>
        <position position="533"/>
    </location>
</feature>
<keyword evidence="4 7" id="KW-0378">Hydrolase</keyword>
<reference evidence="12" key="1">
    <citation type="submission" date="2020-05" db="EMBL/GenBank/DDBJ databases">
        <title>WGS assembly of Panicum virgatum.</title>
        <authorList>
            <person name="Lovell J.T."/>
            <person name="Jenkins J."/>
            <person name="Shu S."/>
            <person name="Juenger T.E."/>
            <person name="Schmutz J."/>
        </authorList>
    </citation>
    <scope>NUCLEOTIDE SEQUENCE</scope>
    <source>
        <strain evidence="12">AP13</strain>
    </source>
</reference>
<gene>
    <name evidence="12" type="ORF">PVAP13_2KG109332</name>
</gene>
<comment type="caution">
    <text evidence="12">The sequence shown here is derived from an EMBL/GenBank/DDBJ whole genome shotgun (WGS) entry which is preliminary data.</text>
</comment>
<accession>A0A8T0W5C1</accession>
<dbReference type="PANTHER" id="PTHR10795">
    <property type="entry name" value="PROPROTEIN CONVERTASE SUBTILISIN/KEXIN"/>
    <property type="match status" value="1"/>
</dbReference>
<dbReference type="PROSITE" id="PS00138">
    <property type="entry name" value="SUBTILASE_SER"/>
    <property type="match status" value="1"/>
</dbReference>
<evidence type="ECO:0000313" key="13">
    <source>
        <dbReference type="Proteomes" id="UP000823388"/>
    </source>
</evidence>
<dbReference type="InterPro" id="IPR036852">
    <property type="entry name" value="Peptidase_S8/S53_dom_sf"/>
</dbReference>
<evidence type="ECO:0000256" key="2">
    <source>
        <dbReference type="ARBA" id="ARBA00022670"/>
    </source>
</evidence>
<evidence type="ECO:0000256" key="7">
    <source>
        <dbReference type="PROSITE-ProRule" id="PRU01240"/>
    </source>
</evidence>
<dbReference type="OrthoDB" id="206201at2759"/>
<dbReference type="Gene3D" id="3.50.30.30">
    <property type="match status" value="1"/>
</dbReference>
<dbReference type="FunFam" id="3.40.50.200:FF:000006">
    <property type="entry name" value="Subtilisin-like protease SBT1.5"/>
    <property type="match status" value="1"/>
</dbReference>
<protein>
    <submittedName>
        <fullName evidence="12">Uncharacterized protein</fullName>
    </submittedName>
</protein>
<dbReference type="FunFam" id="3.30.70.80:FF:000002">
    <property type="entry name" value="Subtilisin-like protease SBT5.3"/>
    <property type="match status" value="1"/>
</dbReference>
<dbReference type="CDD" id="cd04852">
    <property type="entry name" value="Peptidases_S8_3"/>
    <property type="match status" value="1"/>
</dbReference>
<keyword evidence="5 7" id="KW-0720">Serine protease</keyword>
<dbReference type="Gene3D" id="2.60.40.2310">
    <property type="match status" value="1"/>
</dbReference>
<keyword evidence="13" id="KW-1185">Reference proteome</keyword>
<feature type="domain" description="Inhibitor I9" evidence="10">
    <location>
        <begin position="34"/>
        <end position="110"/>
    </location>
</feature>
<evidence type="ECO:0000256" key="1">
    <source>
        <dbReference type="ARBA" id="ARBA00011073"/>
    </source>
</evidence>
<evidence type="ECO:0000256" key="5">
    <source>
        <dbReference type="ARBA" id="ARBA00022825"/>
    </source>
</evidence>
<dbReference type="GO" id="GO:0004252">
    <property type="term" value="F:serine-type endopeptidase activity"/>
    <property type="evidence" value="ECO:0007669"/>
    <property type="project" value="UniProtKB-UniRule"/>
</dbReference>
<sequence>MGLSSSSRGPLASALLLCFCMLLLGVHGGSRRLYIVYLGDVKHGHPNDVIASHHDLLINILGSKEDSLASMVHNYKHGFSGFAAMLTEEQAKQLAESPEVISLEPSRSYTATTTRSWDFLGLGSQIPSDLLREGRYGEDIIIGVVDSGIWPESRSFSDEGYGPVPSRWRGVCQVGQGWDLNNCSRKIIGARFYSVGQDEENLKMDFLSPRDKGGHGTHTASTAAGSVVDGVSFHGLGAGAARGGAPRARIAVYKSLWGPGSRGSTIGILAAIDDAIHDGVDVLSLSIGGPVDTDSFGALHAVKKGITVVYSAGNDGPRPQTVGNTVPWVITVAASTIDRSFPTVITLGNKQQIAGQSLYYQDKNSARSSFRNLTTTGVGVFCTEEALNGTDLKGRIALCFPTQPQIAPRLEFAIALRNVLNAGGSGLVFAQYTTDIPEDTANCGGIACVLVDLDTGYQILEYYMTSPSSSAVAKIEPARSFTSKEILAPKVAAFSSRGPSIYNADVIKPDIAAPGAGILAAMGDSYKFKSGTSMATPHVSGIVALLKALHPQWSPAALKSAIITTASVTDEHGMPILANGLPRKIADPFDFGGGHINPNRAADPGLIYDIDPNDYNNIIGCIIKRSASCNTTVVPGHLLNLPSISVPDLRYPVTVSRTVTNVGEVDAVYHIAIESPVGVKMEVEPSVLVFNAAIKVQTFKVKLSPMWMFQGDYTFGSLTWYNDQRTVRIPVAARITIHDFFADVA</sequence>
<feature type="domain" description="Peptidase S8/S53" evidence="9">
    <location>
        <begin position="137"/>
        <end position="569"/>
    </location>
</feature>
<feature type="active site" description="Charge relay system" evidence="6 7">
    <location>
        <position position="146"/>
    </location>
</feature>
<dbReference type="FunFam" id="2.60.40.2310:FF:000001">
    <property type="entry name" value="Subtilisin-like protease SBT1.5"/>
    <property type="match status" value="1"/>
</dbReference>
<dbReference type="Pfam" id="PF05922">
    <property type="entry name" value="Inhibitor_I9"/>
    <property type="match status" value="1"/>
</dbReference>
<dbReference type="InterPro" id="IPR000209">
    <property type="entry name" value="Peptidase_S8/S53_dom"/>
</dbReference>
<dbReference type="SUPFAM" id="SSF52743">
    <property type="entry name" value="Subtilisin-like"/>
    <property type="match status" value="1"/>
</dbReference>
<dbReference type="InterPro" id="IPR041469">
    <property type="entry name" value="Subtilisin-like_FN3"/>
</dbReference>
<dbReference type="Pfam" id="PF17766">
    <property type="entry name" value="fn3_6"/>
    <property type="match status" value="1"/>
</dbReference>
<comment type="similarity">
    <text evidence="1 7">Belongs to the peptidase S8 family.</text>
</comment>
<dbReference type="CDD" id="cd02120">
    <property type="entry name" value="PA_subtilisin_like"/>
    <property type="match status" value="1"/>
</dbReference>
<name>A0A8T0W5C1_PANVG</name>
<dbReference type="PROSITE" id="PS51892">
    <property type="entry name" value="SUBTILASE"/>
    <property type="match status" value="1"/>
</dbReference>
<keyword evidence="2 7" id="KW-0645">Protease</keyword>
<dbReference type="InterPro" id="IPR023828">
    <property type="entry name" value="Peptidase_S8_Ser-AS"/>
</dbReference>
<dbReference type="Pfam" id="PF00082">
    <property type="entry name" value="Peptidase_S8"/>
    <property type="match status" value="1"/>
</dbReference>
<evidence type="ECO:0000259" key="10">
    <source>
        <dbReference type="Pfam" id="PF05922"/>
    </source>
</evidence>